<comment type="caution">
    <text evidence="1">The sequence shown here is derived from an EMBL/GenBank/DDBJ whole genome shotgun (WGS) entry which is preliminary data.</text>
</comment>
<dbReference type="AlphaFoldDB" id="A0AAW3ZLD2"/>
<organism evidence="1 2">
    <name type="scientific">Pseudomarimonas arenosa</name>
    <dbReference type="NCBI Taxonomy" id="2774145"/>
    <lineage>
        <taxon>Bacteria</taxon>
        <taxon>Pseudomonadati</taxon>
        <taxon>Pseudomonadota</taxon>
        <taxon>Gammaproteobacteria</taxon>
        <taxon>Lysobacterales</taxon>
        <taxon>Lysobacteraceae</taxon>
        <taxon>Pseudomarimonas</taxon>
    </lineage>
</organism>
<name>A0AAW3ZLD2_9GAMM</name>
<protein>
    <submittedName>
        <fullName evidence="1">DUF1302 domain-containing protein</fullName>
    </submittedName>
</protein>
<sequence>MLQRPRLAPIHQLAAGVLIALGSVWTQSANAIELDWGAVQGSLDTTLSIGASWRVADRDDDLLGKAHFNPALVAQVAALQAQGRFLEAQALQVAARGRFSVNRDDGNLKYNQGDLISNAVKLTSELALNWDNGGAFARASYFYDVENARRDDLTRSAKNLIGERFRLLDAFVYHNFEYGDSGSGTLRVGRQVISWGESTFIRNGINVINAVDPSALRVAGAEVKEAFLPLDAVWTSLSLSSALSLELAYLLEFEEIEVDAAGTYFSANDFASPGSTYVMLGFGSVPQPVNDPGRYFATCFTGANGLVQSDRFAELSDRFGPQTAATLIGAGCAASFPRAASRAAPDDGQYGLALRYYAEDFFDTEFGFYYLRHHSRFPLLSGLAVTSAAANSGRFFMEYPEDLDLFGLSWNTSLPGGWAWQGEISHRPDMPLQVDDVELLFAGLSPANLAPHIPELSFNSQLGQFLPGQYIRGWRQHEVSQLQWTLSRAFGPGNWLGADQLALVVEFGGTKVWDLPSQSELRYEGEGTDTGGGPDISDGVYRNPLTQRIGFPTAFSWGYRGLLRASYNNVFGSAFNLNPRFAFNHDVNGITPGPGGNFLQGRKSYTLGAEAIYLDRWSVDLSYTVFSGAGGLNQISDRDFASLAIKYAF</sequence>
<dbReference type="Pfam" id="PF06980">
    <property type="entry name" value="DUF1302"/>
    <property type="match status" value="1"/>
</dbReference>
<evidence type="ECO:0000313" key="1">
    <source>
        <dbReference type="EMBL" id="MBD8526953.1"/>
    </source>
</evidence>
<dbReference type="RefSeq" id="WP_192030374.1">
    <property type="nucleotide sequence ID" value="NZ_JACYTR010000036.1"/>
</dbReference>
<keyword evidence="2" id="KW-1185">Reference proteome</keyword>
<dbReference type="EMBL" id="JACYTR010000036">
    <property type="protein sequence ID" value="MBD8526953.1"/>
    <property type="molecule type" value="Genomic_DNA"/>
</dbReference>
<accession>A0AAW3ZLD2</accession>
<dbReference type="Proteomes" id="UP000613768">
    <property type="component" value="Unassembled WGS sequence"/>
</dbReference>
<dbReference type="InterPro" id="IPR010727">
    <property type="entry name" value="DUF1302"/>
</dbReference>
<evidence type="ECO:0000313" key="2">
    <source>
        <dbReference type="Proteomes" id="UP000613768"/>
    </source>
</evidence>
<proteinExistence type="predicted"/>
<gene>
    <name evidence="1" type="ORF">IFO71_14525</name>
</gene>
<reference evidence="1 2" key="1">
    <citation type="submission" date="2020-09" db="EMBL/GenBank/DDBJ databases">
        <title>Pseudoxanthomonas sp. CAU 1598 isolated from sand of Yaerae Beach.</title>
        <authorList>
            <person name="Kim W."/>
        </authorList>
    </citation>
    <scope>NUCLEOTIDE SEQUENCE [LARGE SCALE GENOMIC DNA]</scope>
    <source>
        <strain evidence="1 2">CAU 1598</strain>
    </source>
</reference>